<protein>
    <submittedName>
        <fullName evidence="2">Uncharacterized protein</fullName>
    </submittedName>
</protein>
<dbReference type="Proteomes" id="UP000310039">
    <property type="component" value="Unassembled WGS sequence"/>
</dbReference>
<evidence type="ECO:0000256" key="1">
    <source>
        <dbReference type="SAM" id="MobiDB-lite"/>
    </source>
</evidence>
<gene>
    <name evidence="2" type="ORF">D6C84_08628</name>
</gene>
<name>A0A4S9XE07_AURPU</name>
<feature type="compositionally biased region" description="Acidic residues" evidence="1">
    <location>
        <begin position="194"/>
        <end position="215"/>
    </location>
</feature>
<proteinExistence type="predicted"/>
<feature type="compositionally biased region" description="Basic and acidic residues" evidence="1">
    <location>
        <begin position="225"/>
        <end position="235"/>
    </location>
</feature>
<sequence>MNIEEYSIFLSTTSTSTTNIEVAFPDRKMDKKSEAWISGDRVAAFDSFDSDTTMDNDTTENTSDAIVQDVDINTMTEDSDSITTMANSVTNNDTTDDLSESTDDFSTTTHSISITCCPSPSSSDSTSSDSTTGSTTSTPHCILKPTHFSSTSPLIRRSAIFPRPEWAGVKLARQKSDQEQRVFAKKQCVRFCGDEEEEDGGDEERQEEEEEEEEKGEGRNWGLEPQRRNQDRREGGTFMESFWRVGDEDVCGVEA</sequence>
<organism evidence="2 3">
    <name type="scientific">Aureobasidium pullulans</name>
    <name type="common">Black yeast</name>
    <name type="synonym">Pullularia pullulans</name>
    <dbReference type="NCBI Taxonomy" id="5580"/>
    <lineage>
        <taxon>Eukaryota</taxon>
        <taxon>Fungi</taxon>
        <taxon>Dikarya</taxon>
        <taxon>Ascomycota</taxon>
        <taxon>Pezizomycotina</taxon>
        <taxon>Dothideomycetes</taxon>
        <taxon>Dothideomycetidae</taxon>
        <taxon>Dothideales</taxon>
        <taxon>Saccotheciaceae</taxon>
        <taxon>Aureobasidium</taxon>
    </lineage>
</organism>
<feature type="region of interest" description="Disordered" evidence="1">
    <location>
        <begin position="85"/>
        <end position="138"/>
    </location>
</feature>
<comment type="caution">
    <text evidence="2">The sequence shown here is derived from an EMBL/GenBank/DDBJ whole genome shotgun (WGS) entry which is preliminary data.</text>
</comment>
<evidence type="ECO:0000313" key="2">
    <source>
        <dbReference type="EMBL" id="THZ77027.1"/>
    </source>
</evidence>
<evidence type="ECO:0000313" key="3">
    <source>
        <dbReference type="Proteomes" id="UP000310039"/>
    </source>
</evidence>
<dbReference type="AlphaFoldDB" id="A0A4S9XE07"/>
<feature type="region of interest" description="Disordered" evidence="1">
    <location>
        <begin position="194"/>
        <end position="239"/>
    </location>
</feature>
<reference evidence="2 3" key="1">
    <citation type="submission" date="2018-10" db="EMBL/GenBank/DDBJ databases">
        <title>Fifty Aureobasidium pullulans genomes reveal a recombining polyextremotolerant generalist.</title>
        <authorList>
            <person name="Gostincar C."/>
            <person name="Turk M."/>
            <person name="Zajc J."/>
            <person name="Gunde-Cimerman N."/>
        </authorList>
    </citation>
    <scope>NUCLEOTIDE SEQUENCE [LARGE SCALE GENOMIC DNA]</scope>
    <source>
        <strain evidence="2 3">EXF-3403</strain>
    </source>
</reference>
<dbReference type="EMBL" id="QZBT01000180">
    <property type="protein sequence ID" value="THZ77027.1"/>
    <property type="molecule type" value="Genomic_DNA"/>
</dbReference>
<feature type="compositionally biased region" description="Low complexity" evidence="1">
    <location>
        <begin position="104"/>
        <end position="138"/>
    </location>
</feature>
<accession>A0A4S9XE07</accession>
<feature type="compositionally biased region" description="Acidic residues" evidence="1">
    <location>
        <begin position="94"/>
        <end position="103"/>
    </location>
</feature>